<dbReference type="PANTHER" id="PTHR39964">
    <property type="entry name" value="UPF0292 PROTEIN TK1411"/>
    <property type="match status" value="1"/>
</dbReference>
<dbReference type="SUPFAM" id="SSF110455">
    <property type="entry name" value="Toprim domain"/>
    <property type="match status" value="1"/>
</dbReference>
<organism evidence="1 2">
    <name type="scientific">Haloferax elongans ATCC BAA-1513</name>
    <dbReference type="NCBI Taxonomy" id="1230453"/>
    <lineage>
        <taxon>Archaea</taxon>
        <taxon>Methanobacteriati</taxon>
        <taxon>Methanobacteriota</taxon>
        <taxon>Stenosarchaea group</taxon>
        <taxon>Halobacteria</taxon>
        <taxon>Halobacteriales</taxon>
        <taxon>Haloferacaceae</taxon>
        <taxon>Haloferax</taxon>
    </lineage>
</organism>
<dbReference type="PANTHER" id="PTHR39964:SF2">
    <property type="entry name" value="UPF0292 PROTEIN MJ1624"/>
    <property type="match status" value="1"/>
</dbReference>
<dbReference type="AlphaFoldDB" id="M0HJ73"/>
<dbReference type="EMBL" id="AOLK01000019">
    <property type="protein sequence ID" value="ELZ84585.1"/>
    <property type="molecule type" value="Genomic_DNA"/>
</dbReference>
<dbReference type="RefSeq" id="WP_008324586.1">
    <property type="nucleotide sequence ID" value="NZ_AOLK01000019.1"/>
</dbReference>
<proteinExistence type="predicted"/>
<sequence length="125" mass="14489">MTYREHAAWRQELLELIGEMNKDVDAAIVEGQNDRLGLRAAGFEKRIYTCSEAGGLVQFATRIDEEWVVILTDFDPAGRKLNARLRELLSDSQITPEWRRKVGAQLTPYGRRDIESLNNLFRDHW</sequence>
<keyword evidence="2" id="KW-1185">Reference proteome</keyword>
<dbReference type="Proteomes" id="UP000011612">
    <property type="component" value="Unassembled WGS sequence"/>
</dbReference>
<evidence type="ECO:0008006" key="3">
    <source>
        <dbReference type="Google" id="ProtNLM"/>
    </source>
</evidence>
<dbReference type="PATRIC" id="fig|1230453.4.peg.2222"/>
<comment type="caution">
    <text evidence="1">The sequence shown here is derived from an EMBL/GenBank/DDBJ whole genome shotgun (WGS) entry which is preliminary data.</text>
</comment>
<protein>
    <recommendedName>
        <fullName evidence="3">Toprim domain-containing protein</fullName>
    </recommendedName>
</protein>
<reference evidence="1 2" key="1">
    <citation type="journal article" date="2014" name="PLoS Genet.">
        <title>Phylogenetically driven sequencing of extremely halophilic archaea reveals strategies for static and dynamic osmo-response.</title>
        <authorList>
            <person name="Becker E.A."/>
            <person name="Seitzer P.M."/>
            <person name="Tritt A."/>
            <person name="Larsen D."/>
            <person name="Krusor M."/>
            <person name="Yao A.I."/>
            <person name="Wu D."/>
            <person name="Madern D."/>
            <person name="Eisen J.A."/>
            <person name="Darling A.E."/>
            <person name="Facciotti M.T."/>
        </authorList>
    </citation>
    <scope>NUCLEOTIDE SEQUENCE [LARGE SCALE GENOMIC DNA]</scope>
    <source>
        <strain evidence="1 2">ATCC BAA-1513</strain>
    </source>
</reference>
<accession>M0HJ73</accession>
<evidence type="ECO:0000313" key="1">
    <source>
        <dbReference type="EMBL" id="ELZ84585.1"/>
    </source>
</evidence>
<evidence type="ECO:0000313" key="2">
    <source>
        <dbReference type="Proteomes" id="UP000011612"/>
    </source>
</evidence>
<name>M0HJ73_HALEO</name>
<gene>
    <name evidence="1" type="ORF">C453_11241</name>
</gene>
<dbReference type="Gene3D" id="3.40.1360.10">
    <property type="match status" value="1"/>
</dbReference>